<dbReference type="Proteomes" id="UP000242258">
    <property type="component" value="Unassembled WGS sequence"/>
</dbReference>
<keyword evidence="3 6" id="KW-0812">Transmembrane</keyword>
<comment type="caution">
    <text evidence="9">The sequence shown here is derived from an EMBL/GenBank/DDBJ whole genome shotgun (WGS) entry which is preliminary data.</text>
</comment>
<dbReference type="GO" id="GO:0004713">
    <property type="term" value="F:protein tyrosine kinase activity"/>
    <property type="evidence" value="ECO:0007669"/>
    <property type="project" value="TreeGrafter"/>
</dbReference>
<keyword evidence="2" id="KW-1003">Cell membrane</keyword>
<evidence type="ECO:0000256" key="1">
    <source>
        <dbReference type="ARBA" id="ARBA00004651"/>
    </source>
</evidence>
<dbReference type="Pfam" id="PF02706">
    <property type="entry name" value="Wzz"/>
    <property type="match status" value="1"/>
</dbReference>
<evidence type="ECO:0000256" key="3">
    <source>
        <dbReference type="ARBA" id="ARBA00022692"/>
    </source>
</evidence>
<dbReference type="Pfam" id="PF13807">
    <property type="entry name" value="GNVR"/>
    <property type="match status" value="1"/>
</dbReference>
<keyword evidence="10" id="KW-1185">Reference proteome</keyword>
<evidence type="ECO:0000313" key="10">
    <source>
        <dbReference type="Proteomes" id="UP000242258"/>
    </source>
</evidence>
<feature type="domain" description="Polysaccharide chain length determinant N-terminal" evidence="7">
    <location>
        <begin position="16"/>
        <end position="115"/>
    </location>
</feature>
<name>A0A1E7Q4Y1_9GAMM</name>
<feature type="transmembrane region" description="Helical" evidence="6">
    <location>
        <begin position="32"/>
        <end position="50"/>
    </location>
</feature>
<dbReference type="RefSeq" id="WP_070048773.1">
    <property type="nucleotide sequence ID" value="NZ_CBCSDO010000006.1"/>
</dbReference>
<dbReference type="PANTHER" id="PTHR32309:SF13">
    <property type="entry name" value="FERRIC ENTEROBACTIN TRANSPORT PROTEIN FEPE"/>
    <property type="match status" value="1"/>
</dbReference>
<reference evidence="10" key="1">
    <citation type="submission" date="2016-09" db="EMBL/GenBank/DDBJ databases">
        <authorList>
            <person name="Wan X."/>
            <person name="Hou S."/>
        </authorList>
    </citation>
    <scope>NUCLEOTIDE SEQUENCE [LARGE SCALE GENOMIC DNA]</scope>
    <source>
        <strain evidence="10">KH87</strain>
    </source>
</reference>
<dbReference type="OrthoDB" id="9775724at2"/>
<dbReference type="AlphaFoldDB" id="A0A1E7Q4Y1"/>
<dbReference type="InterPro" id="IPR003856">
    <property type="entry name" value="LPS_length_determ_N"/>
</dbReference>
<organism evidence="9 10">
    <name type="scientific">Rheinheimera salexigens</name>
    <dbReference type="NCBI Taxonomy" id="1628148"/>
    <lineage>
        <taxon>Bacteria</taxon>
        <taxon>Pseudomonadati</taxon>
        <taxon>Pseudomonadota</taxon>
        <taxon>Gammaproteobacteria</taxon>
        <taxon>Chromatiales</taxon>
        <taxon>Chromatiaceae</taxon>
        <taxon>Rheinheimera</taxon>
    </lineage>
</organism>
<accession>A0A1E7Q4Y1</accession>
<evidence type="ECO:0000256" key="2">
    <source>
        <dbReference type="ARBA" id="ARBA00022475"/>
    </source>
</evidence>
<dbReference type="InterPro" id="IPR050445">
    <property type="entry name" value="Bact_polysacc_biosynth/exp"/>
</dbReference>
<evidence type="ECO:0000256" key="5">
    <source>
        <dbReference type="ARBA" id="ARBA00023136"/>
    </source>
</evidence>
<gene>
    <name evidence="9" type="ORF">BI198_06200</name>
</gene>
<keyword evidence="5 6" id="KW-0472">Membrane</keyword>
<evidence type="ECO:0000313" key="9">
    <source>
        <dbReference type="EMBL" id="OEY69207.1"/>
    </source>
</evidence>
<dbReference type="GO" id="GO:0005886">
    <property type="term" value="C:plasma membrane"/>
    <property type="evidence" value="ECO:0007669"/>
    <property type="project" value="UniProtKB-SubCell"/>
</dbReference>
<keyword evidence="4 6" id="KW-1133">Transmembrane helix</keyword>
<comment type="subcellular location">
    <subcellularLocation>
        <location evidence="1">Cell membrane</location>
        <topology evidence="1">Multi-pass membrane protein</topology>
    </subcellularLocation>
</comment>
<dbReference type="STRING" id="1628148.BI198_06200"/>
<dbReference type="PANTHER" id="PTHR32309">
    <property type="entry name" value="TYROSINE-PROTEIN KINASE"/>
    <property type="match status" value="1"/>
</dbReference>
<evidence type="ECO:0000259" key="7">
    <source>
        <dbReference type="Pfam" id="PF02706"/>
    </source>
</evidence>
<dbReference type="EMBL" id="MKEK01000001">
    <property type="protein sequence ID" value="OEY69207.1"/>
    <property type="molecule type" value="Genomic_DNA"/>
</dbReference>
<evidence type="ECO:0000259" key="8">
    <source>
        <dbReference type="Pfam" id="PF13807"/>
    </source>
</evidence>
<dbReference type="InterPro" id="IPR032807">
    <property type="entry name" value="GNVR"/>
</dbReference>
<sequence length="312" mass="34607">MSQQQQQVQPSIVADDEIDLRELFSVIWQGKWLIIAVTAVFAVAAVFYALSLPNIYKSEALLAPVTEDSGMKIPGQLGGLAALAGVNLGGGGGDKTSLALEILKSREFIGRFIQQHDLFVPIMAAKGWNRGTNSLVIDNDIYNSEKQQWVREVKAPFLPKPSLLETHEAFMKLLNVSQDKETGMVKLSVEHLSPFIAKEWVTWLVQAINNEMRERELNEAQNSITYLTSQLENTNVADIRTMLFSLIEEQTKTVMLANVRAEYVLKTVDPAVAAEKKSKPARALIVIIATMLGGLLATFVLLLRHFSANRKS</sequence>
<evidence type="ECO:0000256" key="4">
    <source>
        <dbReference type="ARBA" id="ARBA00022989"/>
    </source>
</evidence>
<protein>
    <submittedName>
        <fullName evidence="9">Lipopolysaccharide biosynthesis protein</fullName>
    </submittedName>
</protein>
<feature type="transmembrane region" description="Helical" evidence="6">
    <location>
        <begin position="283"/>
        <end position="303"/>
    </location>
</feature>
<feature type="domain" description="Tyrosine-protein kinase G-rich" evidence="8">
    <location>
        <begin position="266"/>
        <end position="305"/>
    </location>
</feature>
<proteinExistence type="predicted"/>
<evidence type="ECO:0000256" key="6">
    <source>
        <dbReference type="SAM" id="Phobius"/>
    </source>
</evidence>